<name>A0A379E2S6_9BACT</name>
<gene>
    <name evidence="2" type="ORF">NCTC13067_00388</name>
</gene>
<feature type="transmembrane region" description="Helical" evidence="1">
    <location>
        <begin position="223"/>
        <end position="247"/>
    </location>
</feature>
<feature type="transmembrane region" description="Helical" evidence="1">
    <location>
        <begin position="24"/>
        <end position="45"/>
    </location>
</feature>
<keyword evidence="1" id="KW-0472">Membrane</keyword>
<feature type="transmembrane region" description="Helical" evidence="1">
    <location>
        <begin position="138"/>
        <end position="163"/>
    </location>
</feature>
<evidence type="ECO:0000313" key="3">
    <source>
        <dbReference type="Proteomes" id="UP000255469"/>
    </source>
</evidence>
<dbReference type="RefSeq" id="WP_025068008.1">
    <property type="nucleotide sequence ID" value="NZ_CAUVPN010000026.1"/>
</dbReference>
<proteinExistence type="predicted"/>
<protein>
    <recommendedName>
        <fullName evidence="4">ABC-2 type transporter</fullName>
    </recommendedName>
</protein>
<keyword evidence="1" id="KW-1133">Transmembrane helix</keyword>
<evidence type="ECO:0000256" key="1">
    <source>
        <dbReference type="SAM" id="Phobius"/>
    </source>
</evidence>
<accession>A0A379E2S6</accession>
<evidence type="ECO:0000313" key="2">
    <source>
        <dbReference type="EMBL" id="SUB86740.1"/>
    </source>
</evidence>
<feature type="transmembrane region" description="Helical" evidence="1">
    <location>
        <begin position="175"/>
        <end position="203"/>
    </location>
</feature>
<dbReference type="Proteomes" id="UP000255469">
    <property type="component" value="Unassembled WGS sequence"/>
</dbReference>
<feature type="transmembrane region" description="Helical" evidence="1">
    <location>
        <begin position="95"/>
        <end position="126"/>
    </location>
</feature>
<feature type="transmembrane region" description="Helical" evidence="1">
    <location>
        <begin position="51"/>
        <end position="74"/>
    </location>
</feature>
<reference evidence="2 3" key="1">
    <citation type="submission" date="2018-06" db="EMBL/GenBank/DDBJ databases">
        <authorList>
            <consortium name="Pathogen Informatics"/>
            <person name="Doyle S."/>
        </authorList>
    </citation>
    <scope>NUCLEOTIDE SEQUENCE [LARGE SCALE GENOMIC DNA]</scope>
    <source>
        <strain evidence="2 3">NCTC13067</strain>
    </source>
</reference>
<organism evidence="2 3">
    <name type="scientific">Prevotella denticola</name>
    <dbReference type="NCBI Taxonomy" id="28129"/>
    <lineage>
        <taxon>Bacteria</taxon>
        <taxon>Pseudomonadati</taxon>
        <taxon>Bacteroidota</taxon>
        <taxon>Bacteroidia</taxon>
        <taxon>Bacteroidales</taxon>
        <taxon>Prevotellaceae</taxon>
        <taxon>Prevotella</taxon>
    </lineage>
</organism>
<dbReference type="EMBL" id="UGTM01000001">
    <property type="protein sequence ID" value="SUB86740.1"/>
    <property type="molecule type" value="Genomic_DNA"/>
</dbReference>
<sequence>MMYFWGLLKAEFVKSIKLAFRYKFNTLFNILFWAVLMVLLSHVLLRGKPEVKTWAFICSFMIWLIANNSFISVVDSIVSETVQGTIEQLYLNSRSFFTLLLVKGLVSSVITIIQSVLTLFICVLLVPSVQAGLFIQWLSVLPLFLISIFSLIGLGIMCASLALKYKSISSFYSMVSSIVFGILTYGAVFISSKTALMLLFPFAKANAAIQQLLLRGSSLTPNTLTVILCNDGLYLLLGYLCLKFLIIKSKESGSLSKF</sequence>
<evidence type="ECO:0008006" key="4">
    <source>
        <dbReference type="Google" id="ProtNLM"/>
    </source>
</evidence>
<dbReference type="AlphaFoldDB" id="A0A379E2S6"/>
<keyword evidence="1" id="KW-0812">Transmembrane</keyword>